<proteinExistence type="predicted"/>
<dbReference type="PANTHER" id="PTHR31511:SF12">
    <property type="entry name" value="RHO TERMINATION FACTOR N-TERMINAL DOMAIN-CONTAINING PROTEIN"/>
    <property type="match status" value="1"/>
</dbReference>
<dbReference type="AlphaFoldDB" id="A0A8X6IYB1"/>
<dbReference type="SUPFAM" id="SSF54060">
    <property type="entry name" value="His-Me finger endonucleases"/>
    <property type="match status" value="1"/>
</dbReference>
<organism evidence="1 2">
    <name type="scientific">Trichonephila clavata</name>
    <name type="common">Joro spider</name>
    <name type="synonym">Nephila clavata</name>
    <dbReference type="NCBI Taxonomy" id="2740835"/>
    <lineage>
        <taxon>Eukaryota</taxon>
        <taxon>Metazoa</taxon>
        <taxon>Ecdysozoa</taxon>
        <taxon>Arthropoda</taxon>
        <taxon>Chelicerata</taxon>
        <taxon>Arachnida</taxon>
        <taxon>Araneae</taxon>
        <taxon>Araneomorphae</taxon>
        <taxon>Entelegynae</taxon>
        <taxon>Araneoidea</taxon>
        <taxon>Nephilidae</taxon>
        <taxon>Trichonephila</taxon>
    </lineage>
</organism>
<name>A0A8X6IYB1_TRICU</name>
<dbReference type="Proteomes" id="UP000887116">
    <property type="component" value="Unassembled WGS sequence"/>
</dbReference>
<dbReference type="PANTHER" id="PTHR31511">
    <property type="entry name" value="PROTEIN CBG23764"/>
    <property type="match status" value="1"/>
</dbReference>
<reference evidence="1" key="1">
    <citation type="submission" date="2020-07" db="EMBL/GenBank/DDBJ databases">
        <title>Multicomponent nature underlies the extraordinary mechanical properties of spider dragline silk.</title>
        <authorList>
            <person name="Kono N."/>
            <person name="Nakamura H."/>
            <person name="Mori M."/>
            <person name="Yoshida Y."/>
            <person name="Ohtoshi R."/>
            <person name="Malay A.D."/>
            <person name="Moran D.A.P."/>
            <person name="Tomita M."/>
            <person name="Numata K."/>
            <person name="Arakawa K."/>
        </authorList>
    </citation>
    <scope>NUCLEOTIDE SEQUENCE</scope>
</reference>
<keyword evidence="2" id="KW-1185">Reference proteome</keyword>
<evidence type="ECO:0000313" key="2">
    <source>
        <dbReference type="Proteomes" id="UP000887116"/>
    </source>
</evidence>
<accession>A0A8X6IYB1</accession>
<sequence length="205" mass="23802">MLYHPFCIFADFESLTEKVSGTLPSATTSFTADLERHKAVSYSIIATVAEDKLIFHEFYVGESAIANFFETLKYLSDRLMKKMHRIMPLVPRPDDCYDPLICHICKKKFLPGEIRVRDHAHWGTGRINGLAHQVCNLNYRATYFIPVIIHNSRNYDNHLILKNIPPNIAKCIEIIPVNMEKFTMFSLDYLKFLDSYQFLDAFIET</sequence>
<gene>
    <name evidence="1" type="primary">AVEN_87773_1</name>
    <name evidence="1" type="ORF">TNCT_131171</name>
</gene>
<dbReference type="OrthoDB" id="6433996at2759"/>
<dbReference type="EMBL" id="BMAO01003034">
    <property type="protein sequence ID" value="GFQ85200.1"/>
    <property type="molecule type" value="Genomic_DNA"/>
</dbReference>
<evidence type="ECO:0000313" key="1">
    <source>
        <dbReference type="EMBL" id="GFQ85200.1"/>
    </source>
</evidence>
<dbReference type="InterPro" id="IPR044925">
    <property type="entry name" value="His-Me_finger_sf"/>
</dbReference>
<protein>
    <submittedName>
        <fullName evidence="1">C2H2-type domain-containing protein</fullName>
    </submittedName>
</protein>
<comment type="caution">
    <text evidence="1">The sequence shown here is derived from an EMBL/GenBank/DDBJ whole genome shotgun (WGS) entry which is preliminary data.</text>
</comment>